<evidence type="ECO:0000313" key="2">
    <source>
        <dbReference type="Proteomes" id="UP001549055"/>
    </source>
</evidence>
<dbReference type="RefSeq" id="WP_354280859.1">
    <property type="nucleotide sequence ID" value="NZ_JBEPMK010000003.1"/>
</dbReference>
<name>A0ABV2JKQ3_9STRE</name>
<protein>
    <submittedName>
        <fullName evidence="1">Uncharacterized protein</fullName>
    </submittedName>
</protein>
<comment type="caution">
    <text evidence="1">The sequence shown here is derived from an EMBL/GenBank/DDBJ whole genome shotgun (WGS) entry which is preliminary data.</text>
</comment>
<gene>
    <name evidence="1" type="ORF">ABID27_001139</name>
</gene>
<sequence>MNHTNESFSSIINVDKTYDTELSVIQEAQTKWQTSIGQREQNIAQYDESLSKLSVADQLQQLQTVKTTFNDGLSNPTTWDETITKS</sequence>
<evidence type="ECO:0000313" key="1">
    <source>
        <dbReference type="EMBL" id="MET3644515.1"/>
    </source>
</evidence>
<organism evidence="1 2">
    <name type="scientific">Streptococcus gallinaceus</name>
    <dbReference type="NCBI Taxonomy" id="165758"/>
    <lineage>
        <taxon>Bacteria</taxon>
        <taxon>Bacillati</taxon>
        <taxon>Bacillota</taxon>
        <taxon>Bacilli</taxon>
        <taxon>Lactobacillales</taxon>
        <taxon>Streptococcaceae</taxon>
        <taxon>Streptococcus</taxon>
    </lineage>
</organism>
<accession>A0ABV2JKQ3</accession>
<keyword evidence="2" id="KW-1185">Reference proteome</keyword>
<dbReference type="EMBL" id="JBEPMK010000003">
    <property type="protein sequence ID" value="MET3644515.1"/>
    <property type="molecule type" value="Genomic_DNA"/>
</dbReference>
<proteinExistence type="predicted"/>
<reference evidence="1 2" key="1">
    <citation type="submission" date="2024-06" db="EMBL/GenBank/DDBJ databases">
        <title>Genomic Encyclopedia of Type Strains, Phase IV (KMG-IV): sequencing the most valuable type-strain genomes for metagenomic binning, comparative biology and taxonomic classification.</title>
        <authorList>
            <person name="Goeker M."/>
        </authorList>
    </citation>
    <scope>NUCLEOTIDE SEQUENCE [LARGE SCALE GENOMIC DNA]</scope>
    <source>
        <strain evidence="1 2">DSM 15349</strain>
    </source>
</reference>
<dbReference type="Proteomes" id="UP001549055">
    <property type="component" value="Unassembled WGS sequence"/>
</dbReference>